<sequence>PSSTSQNKPTIYHESRSCRGSVSYQPFSNSQTEPTTYHESRSHFEFILNNENTRRDTSSQQASPQYETEPEAEPSVSQQADLFSSQCLSQEDADELF</sequence>
<accession>A0ACA9ML18</accession>
<gene>
    <name evidence="1" type="ORF">RPERSI_LOCUS5653</name>
</gene>
<evidence type="ECO:0000313" key="2">
    <source>
        <dbReference type="Proteomes" id="UP000789920"/>
    </source>
</evidence>
<comment type="caution">
    <text evidence="1">The sequence shown here is derived from an EMBL/GenBank/DDBJ whole genome shotgun (WGS) entry which is preliminary data.</text>
</comment>
<feature type="non-terminal residue" evidence="1">
    <location>
        <position position="1"/>
    </location>
</feature>
<evidence type="ECO:0000313" key="1">
    <source>
        <dbReference type="EMBL" id="CAG8593951.1"/>
    </source>
</evidence>
<dbReference type="EMBL" id="CAJVQC010008538">
    <property type="protein sequence ID" value="CAG8593951.1"/>
    <property type="molecule type" value="Genomic_DNA"/>
</dbReference>
<proteinExistence type="predicted"/>
<reference evidence="1" key="1">
    <citation type="submission" date="2021-06" db="EMBL/GenBank/DDBJ databases">
        <authorList>
            <person name="Kallberg Y."/>
            <person name="Tangrot J."/>
            <person name="Rosling A."/>
        </authorList>
    </citation>
    <scope>NUCLEOTIDE SEQUENCE</scope>
    <source>
        <strain evidence="1">MA461A</strain>
    </source>
</reference>
<dbReference type="Proteomes" id="UP000789920">
    <property type="component" value="Unassembled WGS sequence"/>
</dbReference>
<keyword evidence="2" id="KW-1185">Reference proteome</keyword>
<feature type="non-terminal residue" evidence="1">
    <location>
        <position position="97"/>
    </location>
</feature>
<name>A0ACA9ML18_9GLOM</name>
<protein>
    <submittedName>
        <fullName evidence="1">2744_t:CDS:1</fullName>
    </submittedName>
</protein>
<organism evidence="1 2">
    <name type="scientific">Racocetra persica</name>
    <dbReference type="NCBI Taxonomy" id="160502"/>
    <lineage>
        <taxon>Eukaryota</taxon>
        <taxon>Fungi</taxon>
        <taxon>Fungi incertae sedis</taxon>
        <taxon>Mucoromycota</taxon>
        <taxon>Glomeromycotina</taxon>
        <taxon>Glomeromycetes</taxon>
        <taxon>Diversisporales</taxon>
        <taxon>Gigasporaceae</taxon>
        <taxon>Racocetra</taxon>
    </lineage>
</organism>